<reference evidence="1 2" key="1">
    <citation type="submission" date="2016-10" db="EMBL/GenBank/DDBJ databases">
        <authorList>
            <person name="de Groot N.N."/>
        </authorList>
    </citation>
    <scope>NUCLEOTIDE SEQUENCE [LARGE SCALE GENOMIC DNA]</scope>
    <source>
        <strain evidence="1 2">DSM 25927</strain>
    </source>
</reference>
<dbReference type="Gene3D" id="3.10.450.50">
    <property type="match status" value="1"/>
</dbReference>
<dbReference type="AlphaFoldDB" id="A0A1H9JEP1"/>
<sequence length="132" mass="15161">MNPHPVALWHQLVAQRQFALLDEFLAEDVAFVSPVVHKPQQGKALTKLYLHAAFAVLFNDSFRYVREIVGEQDAMLEFTTTIDGVQINGVDILHWNAEQRVVEFKVMLRPLKAIQLVQERMAAMLQQHKPQT</sequence>
<dbReference type="EMBL" id="FOFS01000011">
    <property type="protein sequence ID" value="SEQ85394.1"/>
    <property type="molecule type" value="Genomic_DNA"/>
</dbReference>
<keyword evidence="2" id="KW-1185">Reference proteome</keyword>
<evidence type="ECO:0008006" key="3">
    <source>
        <dbReference type="Google" id="ProtNLM"/>
    </source>
</evidence>
<organism evidence="1 2">
    <name type="scientific">Solimonas aquatica</name>
    <dbReference type="NCBI Taxonomy" id="489703"/>
    <lineage>
        <taxon>Bacteria</taxon>
        <taxon>Pseudomonadati</taxon>
        <taxon>Pseudomonadota</taxon>
        <taxon>Gammaproteobacteria</taxon>
        <taxon>Nevskiales</taxon>
        <taxon>Nevskiaceae</taxon>
        <taxon>Solimonas</taxon>
    </lineage>
</organism>
<name>A0A1H9JEP1_9GAMM</name>
<dbReference type="InterPro" id="IPR032710">
    <property type="entry name" value="NTF2-like_dom_sf"/>
</dbReference>
<dbReference type="Proteomes" id="UP000199233">
    <property type="component" value="Unassembled WGS sequence"/>
</dbReference>
<gene>
    <name evidence="1" type="ORF">SAMN04488038_111136</name>
</gene>
<evidence type="ECO:0000313" key="2">
    <source>
        <dbReference type="Proteomes" id="UP000199233"/>
    </source>
</evidence>
<protein>
    <recommendedName>
        <fullName evidence="3">SnoaL-like domain-containing protein</fullName>
    </recommendedName>
</protein>
<dbReference type="SUPFAM" id="SSF54427">
    <property type="entry name" value="NTF2-like"/>
    <property type="match status" value="1"/>
</dbReference>
<evidence type="ECO:0000313" key="1">
    <source>
        <dbReference type="EMBL" id="SEQ85394.1"/>
    </source>
</evidence>
<dbReference type="OrthoDB" id="1163083at2"/>
<dbReference type="STRING" id="489703.SAMN04488038_111136"/>
<proteinExistence type="predicted"/>
<accession>A0A1H9JEP1</accession>
<dbReference type="RefSeq" id="WP_093287832.1">
    <property type="nucleotide sequence ID" value="NZ_FOFS01000011.1"/>
</dbReference>